<dbReference type="OrthoDB" id="1658620at2759"/>
<keyword evidence="1" id="KW-0805">Transcription regulation</keyword>
<sequence>MVPVFSPSPQSDIIGFRFDRSDHKLLSYFLYSQVTRKSLDLYHGFVPDFNIYGPNQPDQIWDLFGGSFLRQNEDLYFFTTLSFKGKAKGSRGSSISRAISSEGTWSNEGS</sequence>
<evidence type="ECO:0000256" key="5">
    <source>
        <dbReference type="SAM" id="MobiDB-lite"/>
    </source>
</evidence>
<evidence type="ECO:0000313" key="8">
    <source>
        <dbReference type="Proteomes" id="UP000737018"/>
    </source>
</evidence>
<evidence type="ECO:0000256" key="2">
    <source>
        <dbReference type="ARBA" id="ARBA00023125"/>
    </source>
</evidence>
<keyword evidence="2" id="KW-0238">DNA-binding</keyword>
<keyword evidence="8" id="KW-1185">Reference proteome</keyword>
<dbReference type="Pfam" id="PF02365">
    <property type="entry name" value="NAM"/>
    <property type="match status" value="1"/>
</dbReference>
<feature type="region of interest" description="Disordered" evidence="5">
    <location>
        <begin position="87"/>
        <end position="110"/>
    </location>
</feature>
<gene>
    <name evidence="7" type="ORF">CMV_019695</name>
</gene>
<keyword evidence="3" id="KW-0804">Transcription</keyword>
<accession>A0A8J4QRU9</accession>
<evidence type="ECO:0000256" key="4">
    <source>
        <dbReference type="ARBA" id="ARBA00023242"/>
    </source>
</evidence>
<dbReference type="PROSITE" id="PS51005">
    <property type="entry name" value="NAC"/>
    <property type="match status" value="1"/>
</dbReference>
<reference evidence="7" key="1">
    <citation type="submission" date="2020-03" db="EMBL/GenBank/DDBJ databases">
        <title>Castanea mollissima Vanexum genome sequencing.</title>
        <authorList>
            <person name="Staton M."/>
        </authorList>
    </citation>
    <scope>NUCLEOTIDE SEQUENCE</scope>
    <source>
        <tissue evidence="7">Leaf</tissue>
    </source>
</reference>
<name>A0A8J4QRU9_9ROSI</name>
<organism evidence="7 8">
    <name type="scientific">Castanea mollissima</name>
    <name type="common">Chinese chestnut</name>
    <dbReference type="NCBI Taxonomy" id="60419"/>
    <lineage>
        <taxon>Eukaryota</taxon>
        <taxon>Viridiplantae</taxon>
        <taxon>Streptophyta</taxon>
        <taxon>Embryophyta</taxon>
        <taxon>Tracheophyta</taxon>
        <taxon>Spermatophyta</taxon>
        <taxon>Magnoliopsida</taxon>
        <taxon>eudicotyledons</taxon>
        <taxon>Gunneridae</taxon>
        <taxon>Pentapetalae</taxon>
        <taxon>rosids</taxon>
        <taxon>fabids</taxon>
        <taxon>Fagales</taxon>
        <taxon>Fagaceae</taxon>
        <taxon>Castanea</taxon>
    </lineage>
</organism>
<evidence type="ECO:0000256" key="1">
    <source>
        <dbReference type="ARBA" id="ARBA00023015"/>
    </source>
</evidence>
<evidence type="ECO:0000256" key="3">
    <source>
        <dbReference type="ARBA" id="ARBA00023163"/>
    </source>
</evidence>
<dbReference type="Gene3D" id="2.170.150.80">
    <property type="entry name" value="NAC domain"/>
    <property type="match status" value="1"/>
</dbReference>
<dbReference type="Proteomes" id="UP000737018">
    <property type="component" value="Unassembled WGS sequence"/>
</dbReference>
<dbReference type="SUPFAM" id="SSF101941">
    <property type="entry name" value="NAC domain"/>
    <property type="match status" value="1"/>
</dbReference>
<comment type="caution">
    <text evidence="7">The sequence shown here is derived from an EMBL/GenBank/DDBJ whole genome shotgun (WGS) entry which is preliminary data.</text>
</comment>
<feature type="compositionally biased region" description="Low complexity" evidence="5">
    <location>
        <begin position="90"/>
        <end position="101"/>
    </location>
</feature>
<dbReference type="GO" id="GO:0006355">
    <property type="term" value="P:regulation of DNA-templated transcription"/>
    <property type="evidence" value="ECO:0007669"/>
    <property type="project" value="InterPro"/>
</dbReference>
<keyword evidence="4" id="KW-0539">Nucleus</keyword>
<dbReference type="GO" id="GO:0003677">
    <property type="term" value="F:DNA binding"/>
    <property type="evidence" value="ECO:0007669"/>
    <property type="project" value="UniProtKB-KW"/>
</dbReference>
<protein>
    <recommendedName>
        <fullName evidence="6">NAC domain-containing protein</fullName>
    </recommendedName>
</protein>
<dbReference type="AlphaFoldDB" id="A0A8J4QRU9"/>
<dbReference type="EMBL" id="JRKL02003510">
    <property type="protein sequence ID" value="KAF3955040.1"/>
    <property type="molecule type" value="Genomic_DNA"/>
</dbReference>
<proteinExistence type="predicted"/>
<evidence type="ECO:0000313" key="7">
    <source>
        <dbReference type="EMBL" id="KAF3955040.1"/>
    </source>
</evidence>
<dbReference type="InterPro" id="IPR036093">
    <property type="entry name" value="NAC_dom_sf"/>
</dbReference>
<dbReference type="InterPro" id="IPR003441">
    <property type="entry name" value="NAC-dom"/>
</dbReference>
<feature type="domain" description="NAC" evidence="6">
    <location>
        <begin position="12"/>
        <end position="110"/>
    </location>
</feature>
<evidence type="ECO:0000259" key="6">
    <source>
        <dbReference type="PROSITE" id="PS51005"/>
    </source>
</evidence>